<evidence type="ECO:0008006" key="3">
    <source>
        <dbReference type="Google" id="ProtNLM"/>
    </source>
</evidence>
<organism evidence="1 2">
    <name type="scientific">Paenibacillus anaericanus</name>
    <dbReference type="NCBI Taxonomy" id="170367"/>
    <lineage>
        <taxon>Bacteria</taxon>
        <taxon>Bacillati</taxon>
        <taxon>Bacillota</taxon>
        <taxon>Bacilli</taxon>
        <taxon>Bacillales</taxon>
        <taxon>Paenibacillaceae</taxon>
        <taxon>Paenibacillus</taxon>
    </lineage>
</organism>
<evidence type="ECO:0000313" key="2">
    <source>
        <dbReference type="Proteomes" id="UP000279446"/>
    </source>
</evidence>
<evidence type="ECO:0000313" key="1">
    <source>
        <dbReference type="EMBL" id="RUT46819.1"/>
    </source>
</evidence>
<accession>A0A3S1K9B3</accession>
<keyword evidence="2" id="KW-1185">Reference proteome</keyword>
<dbReference type="Proteomes" id="UP000279446">
    <property type="component" value="Unassembled WGS sequence"/>
</dbReference>
<gene>
    <name evidence="1" type="ORF">EJP82_11150</name>
</gene>
<dbReference type="AlphaFoldDB" id="A0A3S1K9B3"/>
<dbReference type="OrthoDB" id="2990006at2"/>
<sequence length="108" mass="12452">MQLREVKRLAEQAGVGLDGVKIKIIRDPEMLDVPFAGWANPNGKEIQLYPNAFINEEQLIKTLAHERTHIFQVRIYGHAADDSMLRLFEDGAYGIEDTFWDYFKKKGN</sequence>
<protein>
    <recommendedName>
        <fullName evidence="3">DUF4157 domain-containing protein</fullName>
    </recommendedName>
</protein>
<dbReference type="EMBL" id="RZNY01000007">
    <property type="protein sequence ID" value="RUT46819.1"/>
    <property type="molecule type" value="Genomic_DNA"/>
</dbReference>
<reference evidence="1 2" key="1">
    <citation type="submission" date="2018-12" db="EMBL/GenBank/DDBJ databases">
        <authorList>
            <person name="Sun L."/>
            <person name="Chen Z."/>
        </authorList>
    </citation>
    <scope>NUCLEOTIDE SEQUENCE [LARGE SCALE GENOMIC DNA]</scope>
    <source>
        <strain evidence="1 2">DSM 15890</strain>
    </source>
</reference>
<proteinExistence type="predicted"/>
<name>A0A3S1K9B3_9BACL</name>
<comment type="caution">
    <text evidence="1">The sequence shown here is derived from an EMBL/GenBank/DDBJ whole genome shotgun (WGS) entry which is preliminary data.</text>
</comment>